<dbReference type="VEuPathDB" id="FungiDB:CCM_01336"/>
<keyword evidence="5" id="KW-0539">Nucleus</keyword>
<dbReference type="SMART" id="SM00415">
    <property type="entry name" value="HSF"/>
    <property type="match status" value="1"/>
</dbReference>
<feature type="coiled-coil region" evidence="7">
    <location>
        <begin position="308"/>
        <end position="335"/>
    </location>
</feature>
<dbReference type="FunCoup" id="G3J4G1">
    <property type="interactions" value="669"/>
</dbReference>
<keyword evidence="7" id="KW-0175">Coiled coil</keyword>
<dbReference type="InParanoid" id="G3J4G1"/>
<dbReference type="SMR" id="G3J4G1"/>
<dbReference type="Gene3D" id="3.40.50.2300">
    <property type="match status" value="1"/>
</dbReference>
<evidence type="ECO:0000256" key="6">
    <source>
        <dbReference type="PROSITE-ProRule" id="PRU00169"/>
    </source>
</evidence>
<feature type="region of interest" description="Disordered" evidence="8">
    <location>
        <begin position="281"/>
        <end position="303"/>
    </location>
</feature>
<feature type="modified residue" description="4-aspartylphosphate" evidence="6">
    <location>
        <position position="582"/>
    </location>
</feature>
<evidence type="ECO:0000256" key="7">
    <source>
        <dbReference type="SAM" id="Coils"/>
    </source>
</evidence>
<gene>
    <name evidence="10" type="ORF">CCM_01336</name>
</gene>
<dbReference type="PANTHER" id="PTHR10015">
    <property type="entry name" value="HEAT SHOCK TRANSCRIPTION FACTOR"/>
    <property type="match status" value="1"/>
</dbReference>
<dbReference type="SMART" id="SM00448">
    <property type="entry name" value="REC"/>
    <property type="match status" value="1"/>
</dbReference>
<keyword evidence="3" id="KW-0238">DNA-binding</keyword>
<dbReference type="RefSeq" id="XP_006666555.1">
    <property type="nucleotide sequence ID" value="XM_006666492.1"/>
</dbReference>
<dbReference type="HOGENOM" id="CLU_008776_2_0_1"/>
<name>G3J4G1_CORMM</name>
<dbReference type="FunFam" id="1.10.10.10:FF:000027">
    <property type="entry name" value="Heat shock transcription factor 1"/>
    <property type="match status" value="1"/>
</dbReference>
<evidence type="ECO:0000313" key="10">
    <source>
        <dbReference type="EMBL" id="EGX96678.1"/>
    </source>
</evidence>
<organism evidence="10 11">
    <name type="scientific">Cordyceps militaris (strain CM01)</name>
    <name type="common">Caterpillar fungus</name>
    <dbReference type="NCBI Taxonomy" id="983644"/>
    <lineage>
        <taxon>Eukaryota</taxon>
        <taxon>Fungi</taxon>
        <taxon>Dikarya</taxon>
        <taxon>Ascomycota</taxon>
        <taxon>Pezizomycotina</taxon>
        <taxon>Sordariomycetes</taxon>
        <taxon>Hypocreomycetidae</taxon>
        <taxon>Hypocreales</taxon>
        <taxon>Cordycipitaceae</taxon>
        <taxon>Cordyceps</taxon>
    </lineage>
</organism>
<evidence type="ECO:0000259" key="9">
    <source>
        <dbReference type="PROSITE" id="PS50110"/>
    </source>
</evidence>
<comment type="subcellular location">
    <subcellularLocation>
        <location evidence="1">Nucleus</location>
    </subcellularLocation>
</comment>
<sequence>MQPHNLSTPLPTAHTIAALADPSSPAATRFRSPFFFLTFLFAKAFQSNFVHLLLQTALQLLAQVTPCVFSLRGRLVGQLVRPVNLPFGVAGRQPPIPTSPTSIPQLCVHRRTSLRASHGPFLPLSRYGNSTVRVIGLVGSAITLLPPLVSCEEPTQPRFCAVRPFTSSTTMSGTDVGPAQGTGNNASEFVRKLFKMLEDPSHQDVARWGKDGDTFVVVEGEKFTRSILPKHFKHSNMSSFIRQLNKYDFHKVKPSADADGSAPSGNVLEFKHPYFRVDSKDDLDNIRRKAPAPRKPQPPEDFTTSQHVSVISEQLTATQQQVQQLQELFAEVSQTNRLLVNEVLTLQKMINAQKGAQHEMLNYLTVYPGRTNAMMTRPMASNGAVPQTDVDESAPELRRARELLASVAPDAIADRELERLHDVYGPMTDSSAMVTPVTMPMLHDPITDLSRYPVYPVGQTVGIDPFSSDHIQKLPYAMPGDAVGAAGLADPHHHTQQHTPTSAGPTPVMGAAAPANSREAPAIWGGKKPHVFLVEDDPTCAKIGIKFLKSMGCEVEHAPDGAEAYNRMNAVGRDYFDLIFMDIIMPKLDGVSASMYIRQQCPSTPIIAMTSNIRPDEVNGYFEHGMNGVLAKPFTKEGMLKSVKTHLAHLLKNPPPADSAGAFIMPAMGFMDGTTPVKLEAQTAGSGNNWATNGMSQGDVDHGYGMVNGGAAYPMAAASRQPYVAGMDGSSGRMAPDHESPPEKRQRLNNSQGNFA</sequence>
<dbReference type="Proteomes" id="UP000001610">
    <property type="component" value="Unassembled WGS sequence"/>
</dbReference>
<dbReference type="FunFam" id="3.40.50.2300:FF:000212">
    <property type="entry name" value="Stress response regulator/HFS transcription factor"/>
    <property type="match status" value="1"/>
</dbReference>
<dbReference type="PANTHER" id="PTHR10015:SF361">
    <property type="entry name" value="TRANSCRIPTION FACTOR SKN7"/>
    <property type="match status" value="1"/>
</dbReference>
<dbReference type="Pfam" id="PF00447">
    <property type="entry name" value="HSF_DNA-bind"/>
    <property type="match status" value="1"/>
</dbReference>
<dbReference type="STRING" id="983644.G3J4G1"/>
<protein>
    <submittedName>
        <fullName evidence="10">Signal transduction response regulator, SKN7-like protein</fullName>
    </submittedName>
</protein>
<dbReference type="CDD" id="cd17546">
    <property type="entry name" value="REC_hyHK_CKI1_RcsC-like"/>
    <property type="match status" value="1"/>
</dbReference>
<evidence type="ECO:0000256" key="3">
    <source>
        <dbReference type="ARBA" id="ARBA00023125"/>
    </source>
</evidence>
<dbReference type="InterPro" id="IPR036390">
    <property type="entry name" value="WH_DNA-bd_sf"/>
</dbReference>
<dbReference type="GO" id="GO:0000160">
    <property type="term" value="P:phosphorelay signal transduction system"/>
    <property type="evidence" value="ECO:0007669"/>
    <property type="project" value="InterPro"/>
</dbReference>
<dbReference type="GO" id="GO:0005634">
    <property type="term" value="C:nucleus"/>
    <property type="evidence" value="ECO:0007669"/>
    <property type="project" value="UniProtKB-SubCell"/>
</dbReference>
<evidence type="ECO:0000256" key="2">
    <source>
        <dbReference type="ARBA" id="ARBA00023015"/>
    </source>
</evidence>
<dbReference type="SUPFAM" id="SSF46785">
    <property type="entry name" value="Winged helix' DNA-binding domain"/>
    <property type="match status" value="1"/>
</dbReference>
<dbReference type="KEGG" id="cmt:CCM_01336"/>
<dbReference type="GO" id="GO:0043565">
    <property type="term" value="F:sequence-specific DNA binding"/>
    <property type="evidence" value="ECO:0007669"/>
    <property type="project" value="InterPro"/>
</dbReference>
<accession>G3J4G1</accession>
<evidence type="ECO:0000313" key="11">
    <source>
        <dbReference type="Proteomes" id="UP000001610"/>
    </source>
</evidence>
<dbReference type="InterPro" id="IPR001789">
    <property type="entry name" value="Sig_transdc_resp-reg_receiver"/>
</dbReference>
<dbReference type="eggNOG" id="KOG0627">
    <property type="taxonomic scope" value="Eukaryota"/>
</dbReference>
<evidence type="ECO:0000256" key="5">
    <source>
        <dbReference type="ARBA" id="ARBA00023242"/>
    </source>
</evidence>
<evidence type="ECO:0000256" key="8">
    <source>
        <dbReference type="SAM" id="MobiDB-lite"/>
    </source>
</evidence>
<dbReference type="PRINTS" id="PR00056">
    <property type="entry name" value="HSFDOMAIN"/>
</dbReference>
<dbReference type="SUPFAM" id="SSF52172">
    <property type="entry name" value="CheY-like"/>
    <property type="match status" value="1"/>
</dbReference>
<dbReference type="InterPro" id="IPR036388">
    <property type="entry name" value="WH-like_DNA-bd_sf"/>
</dbReference>
<feature type="domain" description="Response regulatory" evidence="9">
    <location>
        <begin position="530"/>
        <end position="647"/>
    </location>
</feature>
<dbReference type="OMA" id="TNVDPGW"/>
<keyword evidence="11" id="KW-1185">Reference proteome</keyword>
<dbReference type="PROSITE" id="PS50110">
    <property type="entry name" value="RESPONSE_REGULATORY"/>
    <property type="match status" value="1"/>
</dbReference>
<dbReference type="PROSITE" id="PS00434">
    <property type="entry name" value="HSF_DOMAIN"/>
    <property type="match status" value="1"/>
</dbReference>
<keyword evidence="4" id="KW-0804">Transcription</keyword>
<evidence type="ECO:0000256" key="1">
    <source>
        <dbReference type="ARBA" id="ARBA00004123"/>
    </source>
</evidence>
<proteinExistence type="predicted"/>
<dbReference type="Gene3D" id="1.10.10.10">
    <property type="entry name" value="Winged helix-like DNA-binding domain superfamily/Winged helix DNA-binding domain"/>
    <property type="match status" value="1"/>
</dbReference>
<evidence type="ECO:0000256" key="4">
    <source>
        <dbReference type="ARBA" id="ARBA00023163"/>
    </source>
</evidence>
<dbReference type="Pfam" id="PF00072">
    <property type="entry name" value="Response_reg"/>
    <property type="match status" value="1"/>
</dbReference>
<dbReference type="AlphaFoldDB" id="G3J4G1"/>
<reference evidence="10 11" key="1">
    <citation type="journal article" date="2011" name="Genome Biol.">
        <title>Genome sequence of the insect pathogenic fungus Cordyceps militaris, a valued traditional Chinese medicine.</title>
        <authorList>
            <person name="Zheng P."/>
            <person name="Xia Y."/>
            <person name="Xiao G."/>
            <person name="Xiong C."/>
            <person name="Hu X."/>
            <person name="Zhang S."/>
            <person name="Zheng H."/>
            <person name="Huang Y."/>
            <person name="Zhou Y."/>
            <person name="Wang S."/>
            <person name="Zhao G.P."/>
            <person name="Liu X."/>
            <person name="St Leger R.J."/>
            <person name="Wang C."/>
        </authorList>
    </citation>
    <scope>NUCLEOTIDE SEQUENCE [LARGE SCALE GENOMIC DNA]</scope>
    <source>
        <strain evidence="10 11">CM01</strain>
    </source>
</reference>
<dbReference type="InterPro" id="IPR011006">
    <property type="entry name" value="CheY-like_superfamily"/>
</dbReference>
<feature type="region of interest" description="Disordered" evidence="8">
    <location>
        <begin position="724"/>
        <end position="756"/>
    </location>
</feature>
<dbReference type="eggNOG" id="KOG0519">
    <property type="taxonomic scope" value="Eukaryota"/>
</dbReference>
<feature type="region of interest" description="Disordered" evidence="8">
    <location>
        <begin position="482"/>
        <end position="507"/>
    </location>
</feature>
<feature type="compositionally biased region" description="Basic and acidic residues" evidence="8">
    <location>
        <begin position="735"/>
        <end position="746"/>
    </location>
</feature>
<keyword evidence="6" id="KW-0597">Phosphoprotein</keyword>
<dbReference type="EMBL" id="JH126399">
    <property type="protein sequence ID" value="EGX96678.1"/>
    <property type="molecule type" value="Genomic_DNA"/>
</dbReference>
<keyword evidence="2" id="KW-0805">Transcription regulation</keyword>
<dbReference type="GeneID" id="18163367"/>
<dbReference type="GO" id="GO:0003700">
    <property type="term" value="F:DNA-binding transcription factor activity"/>
    <property type="evidence" value="ECO:0007669"/>
    <property type="project" value="InterPro"/>
</dbReference>
<dbReference type="InterPro" id="IPR000232">
    <property type="entry name" value="HSF_DNA-bd"/>
</dbReference>
<dbReference type="OrthoDB" id="424572at2759"/>